<organism evidence="2 3">
    <name type="scientific">Clonostachys solani</name>
    <dbReference type="NCBI Taxonomy" id="160281"/>
    <lineage>
        <taxon>Eukaryota</taxon>
        <taxon>Fungi</taxon>
        <taxon>Dikarya</taxon>
        <taxon>Ascomycota</taxon>
        <taxon>Pezizomycotina</taxon>
        <taxon>Sordariomycetes</taxon>
        <taxon>Hypocreomycetidae</taxon>
        <taxon>Hypocreales</taxon>
        <taxon>Bionectriaceae</taxon>
        <taxon>Clonostachys</taxon>
    </lineage>
</organism>
<feature type="repeat" description="ANK" evidence="1">
    <location>
        <begin position="329"/>
        <end position="354"/>
    </location>
</feature>
<evidence type="ECO:0000313" key="3">
    <source>
        <dbReference type="Proteomes" id="UP000775872"/>
    </source>
</evidence>
<gene>
    <name evidence="2" type="ORF">CSOL1703_00006278</name>
</gene>
<accession>A0A9N9ZJ95</accession>
<dbReference type="InterPro" id="IPR036770">
    <property type="entry name" value="Ankyrin_rpt-contain_sf"/>
</dbReference>
<sequence length="393" mass="44005">MEKMSKPPPRDREYGIKLVCRAIAAGQRTDWIFKNLIANSSDVDLTEDINSYKRRRIDQQDWAENTAGYDEPGLYGAVHLAVTSRGELAVDPIISKMTPTAKSLALVHPVFGHAIRHAIGFIQVDSLRVLLNHGADPNTMKPPRSPIVRVQNAMCYAMQCSSEDVAMVLLTTPYLNCSRKYKESLLTQAVQRGWIRVVRLLLEKDGVDPNFDIRSERRRNKTPLAIAATYGYTDIVSLLLRTPGVSPGLKTLTNVCPLWRAAENGHVEIVRELLDRYGHEINLNCIIHDDDNWDGPTILSIAASRGHQHVVRVLLDFPGVDNENPRLTSTNSPMWTAITNGHFEVIDVLLEHGAMSGFGIRTVAELEDRAPEIRSFKVPTFLAQHLISLSWYG</sequence>
<dbReference type="SUPFAM" id="SSF48403">
    <property type="entry name" value="Ankyrin repeat"/>
    <property type="match status" value="1"/>
</dbReference>
<dbReference type="Gene3D" id="1.25.40.20">
    <property type="entry name" value="Ankyrin repeat-containing domain"/>
    <property type="match status" value="2"/>
</dbReference>
<evidence type="ECO:0000313" key="2">
    <source>
        <dbReference type="EMBL" id="CAH0056338.1"/>
    </source>
</evidence>
<dbReference type="AlphaFoldDB" id="A0A9N9ZJ95"/>
<name>A0A9N9ZJ95_9HYPO</name>
<reference evidence="2 3" key="2">
    <citation type="submission" date="2021-10" db="EMBL/GenBank/DDBJ databases">
        <authorList>
            <person name="Piombo E."/>
        </authorList>
    </citation>
    <scope>NUCLEOTIDE SEQUENCE [LARGE SCALE GENOMIC DNA]</scope>
</reference>
<dbReference type="InterPro" id="IPR051616">
    <property type="entry name" value="Cul2-RING_E3_ligase_SR"/>
</dbReference>
<proteinExistence type="predicted"/>
<dbReference type="PROSITE" id="PS50088">
    <property type="entry name" value="ANK_REPEAT"/>
    <property type="match status" value="1"/>
</dbReference>
<keyword evidence="3" id="KW-1185">Reference proteome</keyword>
<dbReference type="Pfam" id="PF12796">
    <property type="entry name" value="Ank_2"/>
    <property type="match status" value="1"/>
</dbReference>
<comment type="caution">
    <text evidence="2">The sequence shown here is derived from an EMBL/GenBank/DDBJ whole genome shotgun (WGS) entry which is preliminary data.</text>
</comment>
<evidence type="ECO:0000256" key="1">
    <source>
        <dbReference type="PROSITE-ProRule" id="PRU00023"/>
    </source>
</evidence>
<dbReference type="Proteomes" id="UP000775872">
    <property type="component" value="Unassembled WGS sequence"/>
</dbReference>
<dbReference type="PANTHER" id="PTHR46224:SF64">
    <property type="entry name" value="IQ MOTIF AND ANKYRIN REPEAT DOMAIN-CONTAINING PROTEIN 1"/>
    <property type="match status" value="1"/>
</dbReference>
<reference evidence="3" key="1">
    <citation type="submission" date="2019-06" db="EMBL/GenBank/DDBJ databases">
        <authorList>
            <person name="Broberg M."/>
        </authorList>
    </citation>
    <scope>NUCLEOTIDE SEQUENCE [LARGE SCALE GENOMIC DNA]</scope>
</reference>
<keyword evidence="1" id="KW-0040">ANK repeat</keyword>
<dbReference type="EMBL" id="CABFOC020000063">
    <property type="protein sequence ID" value="CAH0056338.1"/>
    <property type="molecule type" value="Genomic_DNA"/>
</dbReference>
<protein>
    <submittedName>
        <fullName evidence="2">Uncharacterized protein</fullName>
    </submittedName>
</protein>
<dbReference type="OrthoDB" id="341259at2759"/>
<dbReference type="Pfam" id="PF00023">
    <property type="entry name" value="Ank"/>
    <property type="match status" value="1"/>
</dbReference>
<dbReference type="PANTHER" id="PTHR46224">
    <property type="entry name" value="ANKYRIN REPEAT FAMILY PROTEIN"/>
    <property type="match status" value="1"/>
</dbReference>
<dbReference type="PROSITE" id="PS50297">
    <property type="entry name" value="ANK_REP_REGION"/>
    <property type="match status" value="1"/>
</dbReference>
<dbReference type="InterPro" id="IPR002110">
    <property type="entry name" value="Ankyrin_rpt"/>
</dbReference>
<dbReference type="SMART" id="SM00248">
    <property type="entry name" value="ANK"/>
    <property type="match status" value="6"/>
</dbReference>